<evidence type="ECO:0000313" key="1">
    <source>
        <dbReference type="EMBL" id="SVA02164.1"/>
    </source>
</evidence>
<dbReference type="GO" id="GO:0016791">
    <property type="term" value="F:phosphatase activity"/>
    <property type="evidence" value="ECO:0007669"/>
    <property type="project" value="TreeGrafter"/>
</dbReference>
<dbReference type="PANTHER" id="PTHR10000">
    <property type="entry name" value="PHOSPHOSERINE PHOSPHATASE"/>
    <property type="match status" value="1"/>
</dbReference>
<dbReference type="EMBL" id="UINC01002977">
    <property type="protein sequence ID" value="SVA02164.1"/>
    <property type="molecule type" value="Genomic_DNA"/>
</dbReference>
<protein>
    <recommendedName>
        <fullName evidence="2">HAD family phosphatase</fullName>
    </recommendedName>
</protein>
<dbReference type="InterPro" id="IPR006379">
    <property type="entry name" value="HAD-SF_hydro_IIB"/>
</dbReference>
<dbReference type="NCBIfam" id="TIGR01484">
    <property type="entry name" value="HAD-SF-IIB"/>
    <property type="match status" value="1"/>
</dbReference>
<name>A0A381SFA9_9ZZZZ</name>
<reference evidence="1" key="1">
    <citation type="submission" date="2018-05" db="EMBL/GenBank/DDBJ databases">
        <authorList>
            <person name="Lanie J.A."/>
            <person name="Ng W.-L."/>
            <person name="Kazmierczak K.M."/>
            <person name="Andrzejewski T.M."/>
            <person name="Davidsen T.M."/>
            <person name="Wayne K.J."/>
            <person name="Tettelin H."/>
            <person name="Glass J.I."/>
            <person name="Rusch D."/>
            <person name="Podicherti R."/>
            <person name="Tsui H.-C.T."/>
            <person name="Winkler M.E."/>
        </authorList>
    </citation>
    <scope>NUCLEOTIDE SEQUENCE</scope>
</reference>
<evidence type="ECO:0008006" key="2">
    <source>
        <dbReference type="Google" id="ProtNLM"/>
    </source>
</evidence>
<proteinExistence type="predicted"/>
<dbReference type="GO" id="GO:0005829">
    <property type="term" value="C:cytosol"/>
    <property type="evidence" value="ECO:0007669"/>
    <property type="project" value="TreeGrafter"/>
</dbReference>
<dbReference type="Gene3D" id="3.40.50.1000">
    <property type="entry name" value="HAD superfamily/HAD-like"/>
    <property type="match status" value="1"/>
</dbReference>
<dbReference type="Gene3D" id="3.30.1240.10">
    <property type="match status" value="1"/>
</dbReference>
<dbReference type="InterPro" id="IPR023214">
    <property type="entry name" value="HAD_sf"/>
</dbReference>
<dbReference type="AlphaFoldDB" id="A0A381SFA9"/>
<dbReference type="PANTHER" id="PTHR10000:SF8">
    <property type="entry name" value="HAD SUPERFAMILY HYDROLASE-LIKE, TYPE 3"/>
    <property type="match status" value="1"/>
</dbReference>
<dbReference type="Pfam" id="PF08282">
    <property type="entry name" value="Hydrolase_3"/>
    <property type="match status" value="1"/>
</dbReference>
<dbReference type="GO" id="GO:0000287">
    <property type="term" value="F:magnesium ion binding"/>
    <property type="evidence" value="ECO:0007669"/>
    <property type="project" value="TreeGrafter"/>
</dbReference>
<organism evidence="1">
    <name type="scientific">marine metagenome</name>
    <dbReference type="NCBI Taxonomy" id="408172"/>
    <lineage>
        <taxon>unclassified sequences</taxon>
        <taxon>metagenomes</taxon>
        <taxon>ecological metagenomes</taxon>
    </lineage>
</organism>
<dbReference type="InterPro" id="IPR036412">
    <property type="entry name" value="HAD-like_sf"/>
</dbReference>
<accession>A0A381SFA9</accession>
<dbReference type="SUPFAM" id="SSF56784">
    <property type="entry name" value="HAD-like"/>
    <property type="match status" value="1"/>
</dbReference>
<sequence>MSDLAGEDDIGTYSLVALDIDGTMIGEDRVVRPELVDSISRVQLMGATVSIATGRTLVPALRVAEQSGARGPVVCFQGAMTFDQFSKSVIRHIRLDEKIARQSIERLTSVVSEVMMFLGDEVWVEQRSEWTDGYGQRMGIDIHDIDSLMSMAVRMPTAIVGVGDPDVVGPLAVQLSSELDGSALVTHSLPMFCEIQSIGAGKDLAVAHLAQSLGVDRTDVIAVGDGKGDQSMIEWAGLGVAIEGGHDDAIQSSDQLIGSPENGGLAQFLRALAAVDRFGPPNGSANLNI</sequence>
<gene>
    <name evidence="1" type="ORF">METZ01_LOCUS55018</name>
</gene>